<dbReference type="Proteomes" id="UP001412067">
    <property type="component" value="Unassembled WGS sequence"/>
</dbReference>
<feature type="region of interest" description="Disordered" evidence="1">
    <location>
        <begin position="1"/>
        <end position="42"/>
    </location>
</feature>
<dbReference type="EMBL" id="JBBWWR010000003">
    <property type="protein sequence ID" value="KAK8969373.1"/>
    <property type="molecule type" value="Genomic_DNA"/>
</dbReference>
<feature type="compositionally biased region" description="Basic and acidic residues" evidence="1">
    <location>
        <begin position="23"/>
        <end position="36"/>
    </location>
</feature>
<accession>A0ABR2MYR6</accession>
<evidence type="ECO:0000313" key="3">
    <source>
        <dbReference type="Proteomes" id="UP001412067"/>
    </source>
</evidence>
<dbReference type="PANTHER" id="PTHR31579:SF1">
    <property type="entry name" value="OS03G0796600 PROTEIN"/>
    <property type="match status" value="1"/>
</dbReference>
<proteinExistence type="predicted"/>
<organism evidence="2 3">
    <name type="scientific">Platanthera guangdongensis</name>
    <dbReference type="NCBI Taxonomy" id="2320717"/>
    <lineage>
        <taxon>Eukaryota</taxon>
        <taxon>Viridiplantae</taxon>
        <taxon>Streptophyta</taxon>
        <taxon>Embryophyta</taxon>
        <taxon>Tracheophyta</taxon>
        <taxon>Spermatophyta</taxon>
        <taxon>Magnoliopsida</taxon>
        <taxon>Liliopsida</taxon>
        <taxon>Asparagales</taxon>
        <taxon>Orchidaceae</taxon>
        <taxon>Orchidoideae</taxon>
        <taxon>Orchideae</taxon>
        <taxon>Orchidinae</taxon>
        <taxon>Platanthera</taxon>
    </lineage>
</organism>
<gene>
    <name evidence="2" type="ORF">KSP40_PGU022225</name>
</gene>
<dbReference type="PANTHER" id="PTHR31579">
    <property type="entry name" value="OS03G0796600 PROTEIN"/>
    <property type="match status" value="1"/>
</dbReference>
<sequence>MSSDSRLSEDTITIKGDASETSPKGKGDDSSEEKSSSRSLGITEKNLLADASKIIEKSKILKGKVDFQKITAAGLRDLGYDASVCKSRWEKSPSFPAGIPI</sequence>
<dbReference type="InterPro" id="IPR006502">
    <property type="entry name" value="PDDEXK-like"/>
</dbReference>
<dbReference type="Pfam" id="PF04720">
    <property type="entry name" value="PDDEXK_6"/>
    <property type="match status" value="1"/>
</dbReference>
<comment type="caution">
    <text evidence="2">The sequence shown here is derived from an EMBL/GenBank/DDBJ whole genome shotgun (WGS) entry which is preliminary data.</text>
</comment>
<keyword evidence="3" id="KW-1185">Reference proteome</keyword>
<reference evidence="2 3" key="1">
    <citation type="journal article" date="2022" name="Nat. Plants">
        <title>Genomes of leafy and leafless Platanthera orchids illuminate the evolution of mycoheterotrophy.</title>
        <authorList>
            <person name="Li M.H."/>
            <person name="Liu K.W."/>
            <person name="Li Z."/>
            <person name="Lu H.C."/>
            <person name="Ye Q.L."/>
            <person name="Zhang D."/>
            <person name="Wang J.Y."/>
            <person name="Li Y.F."/>
            <person name="Zhong Z.M."/>
            <person name="Liu X."/>
            <person name="Yu X."/>
            <person name="Liu D.K."/>
            <person name="Tu X.D."/>
            <person name="Liu B."/>
            <person name="Hao Y."/>
            <person name="Liao X.Y."/>
            <person name="Jiang Y.T."/>
            <person name="Sun W.H."/>
            <person name="Chen J."/>
            <person name="Chen Y.Q."/>
            <person name="Ai Y."/>
            <person name="Zhai J.W."/>
            <person name="Wu S.S."/>
            <person name="Zhou Z."/>
            <person name="Hsiao Y.Y."/>
            <person name="Wu W.L."/>
            <person name="Chen Y.Y."/>
            <person name="Lin Y.F."/>
            <person name="Hsu J.L."/>
            <person name="Li C.Y."/>
            <person name="Wang Z.W."/>
            <person name="Zhao X."/>
            <person name="Zhong W.Y."/>
            <person name="Ma X.K."/>
            <person name="Ma L."/>
            <person name="Huang J."/>
            <person name="Chen G.Z."/>
            <person name="Huang M.Z."/>
            <person name="Huang L."/>
            <person name="Peng D.H."/>
            <person name="Luo Y.B."/>
            <person name="Zou S.Q."/>
            <person name="Chen S.P."/>
            <person name="Lan S."/>
            <person name="Tsai W.C."/>
            <person name="Van de Peer Y."/>
            <person name="Liu Z.J."/>
        </authorList>
    </citation>
    <scope>NUCLEOTIDE SEQUENCE [LARGE SCALE GENOMIC DNA]</scope>
    <source>
        <strain evidence="2">Lor288</strain>
    </source>
</reference>
<evidence type="ECO:0000256" key="1">
    <source>
        <dbReference type="SAM" id="MobiDB-lite"/>
    </source>
</evidence>
<protein>
    <submittedName>
        <fullName evidence="2">Uncharacterized protein</fullName>
    </submittedName>
</protein>
<evidence type="ECO:0000313" key="2">
    <source>
        <dbReference type="EMBL" id="KAK8969373.1"/>
    </source>
</evidence>
<name>A0ABR2MYR6_9ASPA</name>